<evidence type="ECO:0000259" key="3">
    <source>
        <dbReference type="PROSITE" id="PS50222"/>
    </source>
</evidence>
<feature type="compositionally biased region" description="Basic and acidic residues" evidence="1">
    <location>
        <begin position="1101"/>
        <end position="1110"/>
    </location>
</feature>
<dbReference type="CDD" id="cd00052">
    <property type="entry name" value="EH"/>
    <property type="match status" value="2"/>
</dbReference>
<dbReference type="SMART" id="SM00027">
    <property type="entry name" value="EH"/>
    <property type="match status" value="2"/>
</dbReference>
<dbReference type="PANTHER" id="PTHR11216">
    <property type="entry name" value="EH DOMAIN"/>
    <property type="match status" value="1"/>
</dbReference>
<organism evidence="4 5">
    <name type="scientific">Xanthoceras sorbifolium</name>
    <dbReference type="NCBI Taxonomy" id="99658"/>
    <lineage>
        <taxon>Eukaryota</taxon>
        <taxon>Viridiplantae</taxon>
        <taxon>Streptophyta</taxon>
        <taxon>Embryophyta</taxon>
        <taxon>Tracheophyta</taxon>
        <taxon>Spermatophyta</taxon>
        <taxon>Magnoliopsida</taxon>
        <taxon>eudicotyledons</taxon>
        <taxon>Gunneridae</taxon>
        <taxon>Pentapetalae</taxon>
        <taxon>rosids</taxon>
        <taxon>malvids</taxon>
        <taxon>Sapindales</taxon>
        <taxon>Sapindaceae</taxon>
        <taxon>Xanthoceroideae</taxon>
        <taxon>Xanthoceras</taxon>
    </lineage>
</organism>
<dbReference type="Gene3D" id="1.10.238.10">
    <property type="entry name" value="EF-hand"/>
    <property type="match status" value="2"/>
</dbReference>
<evidence type="ECO:0000313" key="5">
    <source>
        <dbReference type="Proteomes" id="UP000827721"/>
    </source>
</evidence>
<feature type="region of interest" description="Disordered" evidence="1">
    <location>
        <begin position="115"/>
        <end position="283"/>
    </location>
</feature>
<dbReference type="EMBL" id="JAFEMO010000008">
    <property type="protein sequence ID" value="KAH7566163.1"/>
    <property type="molecule type" value="Genomic_DNA"/>
</dbReference>
<feature type="compositionally biased region" description="Basic and acidic residues" evidence="1">
    <location>
        <begin position="924"/>
        <end position="935"/>
    </location>
</feature>
<proteinExistence type="predicted"/>
<sequence length="1210" mass="130695">MAAQNVNNGTDLFDAYFRRADLDGDGQISGAEAVAFFQGSNLSKQVLAQVWTHADQRKAGFLNRAEFYNALKLVTVAQSKRELTPDMVKAALYGPASAKIPAPQINLGATPASQARLGAPAPQLGGTPSPSPQGLGVRGPQSLGVRGPQGLGFGGTNQQFFPSQPNQFIRPPQAMSPGTAPRPQQVLAGQSVPSGGTMVAPHPSNSTLSTDWLGGSTGSPLGGATSQVSSRAISPSSTTPDGFGLSASGLTPSVQPRPPATSGQAPAITPKPQDPDSKALVVSGNGFASDSLFGDVFSATPAQPNQSSWTATSSAGSTPVSTAMIPASPASQPSTKPTLELSQSTFSQQPVAGQYQQGQSAGKQNQQFAVQNTTAASSGFSVGAVSSASSQPQIPWPKMAQSDVQKYTKVFVQVDTDRDGKITGEQARNLFLSWRLPREILKQVWDLSDQDNDSMLSLKEFCTALYLMERSREGRPLPAILPSIIVPDEALFTATAAPYASATRGPFAGFQQPQAPRPPVGKPPRPVPGPQVDRPAQLPSQQKPRVPSLEKHLVDQLSKEEQDLLDAKLKDAIDADKKALSVYSMSQFEACIIVHVEELEKEIITSREKIHFYHTKMQELVKCGHDEILEFFEILYKSRCDNRLNEITERVSGDKREVESLGKKYEEKYKQAGDVASKLTIEESTFRDIQEKKMELYQAIVKMEGDSGDGALQERADSIQTRLEELVKNLNERCKQYGLRAKPTSLVELPFGWQTGIQEGAADWDGDWDKFEDEGFTFVKELTLDVQNVTAPPKPKSSPARKEMTPTNENALSSNADDKSEKDTSKGEEITEKELVCEGKENGLASSPPDSPAGNGATESQSKEFQDSPIKNTGADGSPQGKDTRSDQGGRESVFSGDKSFDEPGWGTFDANYDTESVWGFDNDNAKDLDNDRHGRSSLFGPEDFGLKPIKTDSSQNKNLFPGKNSSIFADSVPGTPAYSISGSPHRFNAGPDDYSFDKGKSSSIFADSVPSTPAYNTFDKGKSSSIFADSVPSTPAYNTFDKGKSSSIFADSVPSTPSYNFGNSPKRFSAGSEDHSFDTFSRFDSFNMHDFQSPSLSRFDSGRSTRDSEQGLGYLPKFDSFNAHEDNLFQSSQSSLSRFDSMRSTKDFDNTHGFPSFDDSDPFGSTGPFSTSVDQTPRKYDMDPFGSSGPFKTSVDQTPRKSSDNWSAF</sequence>
<feature type="compositionally biased region" description="Polar residues" evidence="1">
    <location>
        <begin position="805"/>
        <end position="815"/>
    </location>
</feature>
<dbReference type="SUPFAM" id="SSF47473">
    <property type="entry name" value="EF-hand"/>
    <property type="match status" value="2"/>
</dbReference>
<feature type="compositionally biased region" description="Pro residues" evidence="1">
    <location>
        <begin position="515"/>
        <end position="529"/>
    </location>
</feature>
<evidence type="ECO:0000259" key="2">
    <source>
        <dbReference type="PROSITE" id="PS50031"/>
    </source>
</evidence>
<feature type="domain" description="EF-hand" evidence="3">
    <location>
        <begin position="8"/>
        <end position="43"/>
    </location>
</feature>
<dbReference type="InterPro" id="IPR002048">
    <property type="entry name" value="EF_hand_dom"/>
</dbReference>
<protein>
    <submittedName>
        <fullName evidence="4">Uncharacterized protein</fullName>
    </submittedName>
</protein>
<evidence type="ECO:0000313" key="4">
    <source>
        <dbReference type="EMBL" id="KAH7566163.1"/>
    </source>
</evidence>
<feature type="compositionally biased region" description="Polar residues" evidence="1">
    <location>
        <begin position="224"/>
        <end position="240"/>
    </location>
</feature>
<dbReference type="PROSITE" id="PS50222">
    <property type="entry name" value="EF_HAND_2"/>
    <property type="match status" value="2"/>
</dbReference>
<accession>A0ABQ8HP99</accession>
<feature type="compositionally biased region" description="Low complexity" evidence="1">
    <location>
        <begin position="348"/>
        <end position="367"/>
    </location>
</feature>
<name>A0ABQ8HP99_9ROSI</name>
<feature type="domain" description="EF-hand" evidence="3">
    <location>
        <begin position="436"/>
        <end position="471"/>
    </location>
</feature>
<feature type="region of interest" description="Disordered" evidence="1">
    <location>
        <begin position="302"/>
        <end position="367"/>
    </location>
</feature>
<dbReference type="InterPro" id="IPR000261">
    <property type="entry name" value="EH_dom"/>
</dbReference>
<feature type="domain" description="EH" evidence="2">
    <location>
        <begin position="9"/>
        <end position="99"/>
    </location>
</feature>
<gene>
    <name evidence="4" type="ORF">JRO89_XS08G0108300</name>
</gene>
<evidence type="ECO:0000256" key="1">
    <source>
        <dbReference type="SAM" id="MobiDB-lite"/>
    </source>
</evidence>
<feature type="region of interest" description="Disordered" evidence="1">
    <location>
        <begin position="503"/>
        <end position="550"/>
    </location>
</feature>
<dbReference type="SMART" id="SM00054">
    <property type="entry name" value="EFh"/>
    <property type="match status" value="4"/>
</dbReference>
<dbReference type="PROSITE" id="PS50031">
    <property type="entry name" value="EH"/>
    <property type="match status" value="2"/>
</dbReference>
<dbReference type="InterPro" id="IPR011992">
    <property type="entry name" value="EF-hand-dom_pair"/>
</dbReference>
<feature type="compositionally biased region" description="Basic and acidic residues" evidence="1">
    <location>
        <begin position="816"/>
        <end position="841"/>
    </location>
</feature>
<feature type="compositionally biased region" description="Polar residues" evidence="1">
    <location>
        <begin position="952"/>
        <end position="963"/>
    </location>
</feature>
<feature type="compositionally biased region" description="Low complexity" evidence="1">
    <location>
        <begin position="307"/>
        <end position="318"/>
    </location>
</feature>
<feature type="compositionally biased region" description="Polar residues" evidence="1">
    <location>
        <begin position="329"/>
        <end position="347"/>
    </location>
</feature>
<dbReference type="Pfam" id="PF12763">
    <property type="entry name" value="EH"/>
    <property type="match status" value="2"/>
</dbReference>
<feature type="region of interest" description="Disordered" evidence="1">
    <location>
        <begin position="1093"/>
        <end position="1112"/>
    </location>
</feature>
<dbReference type="Proteomes" id="UP000827721">
    <property type="component" value="Unassembled WGS sequence"/>
</dbReference>
<dbReference type="PANTHER" id="PTHR11216:SF161">
    <property type="entry name" value="CALCIUM-BINDING EF HAND FAMILY PROTEIN"/>
    <property type="match status" value="1"/>
</dbReference>
<feature type="region of interest" description="Disordered" evidence="1">
    <location>
        <begin position="1151"/>
        <end position="1210"/>
    </location>
</feature>
<keyword evidence="5" id="KW-1185">Reference proteome</keyword>
<reference evidence="4 5" key="1">
    <citation type="submission" date="2021-02" db="EMBL/GenBank/DDBJ databases">
        <title>Plant Genome Project.</title>
        <authorList>
            <person name="Zhang R.-G."/>
        </authorList>
    </citation>
    <scope>NUCLEOTIDE SEQUENCE [LARGE SCALE GENOMIC DNA]</scope>
    <source>
        <tissue evidence="4">Leaves</tissue>
    </source>
</reference>
<comment type="caution">
    <text evidence="4">The sequence shown here is derived from an EMBL/GenBank/DDBJ whole genome shotgun (WGS) entry which is preliminary data.</text>
</comment>
<feature type="compositionally biased region" description="Low complexity" evidence="1">
    <location>
        <begin position="157"/>
        <end position="168"/>
    </location>
</feature>
<feature type="domain" description="EH" evidence="2">
    <location>
        <begin position="403"/>
        <end position="492"/>
    </location>
</feature>
<feature type="region of interest" description="Disordered" evidence="1">
    <location>
        <begin position="787"/>
        <end position="963"/>
    </location>
</feature>